<dbReference type="EMBL" id="GEDC01023787">
    <property type="protein sequence ID" value="JAS13511.1"/>
    <property type="molecule type" value="Transcribed_RNA"/>
</dbReference>
<name>A0A1B6DJW5_9HEMI</name>
<sequence length="303" mass="33851">FIFKFKNKCELKRKPGSVAVVTGGARGLGASIVEKLLKCDFHVIIGCRNTSSGAALVRKLRTEKGVTSGSTTILQLDMESNESIYSFSKLVLQTRPKINVLINNAGIMDVPYRETKEGFESQWAINYLGHFLLTHLLLKCMHECGELSRIINVSSCAHMCSKQIDFTDVNMMYDYVPKAAYAQSKLAQILFSKYLNQLLQGINSKVQSFAVHPGVVNTDIFDKTVIRKFLNWIAVLCFRTPEEGARSILYATLSEDLNNKGGAYISDCCIVNSKACTYDKKLQKELFQHSMDSLNIKSFGSIL</sequence>
<reference evidence="7" key="1">
    <citation type="submission" date="2015-12" db="EMBL/GenBank/DDBJ databases">
        <title>De novo transcriptome assembly of four potential Pierce s Disease insect vectors from Arizona vineyards.</title>
        <authorList>
            <person name="Tassone E.E."/>
        </authorList>
    </citation>
    <scope>NUCLEOTIDE SEQUENCE</scope>
</reference>
<dbReference type="PRINTS" id="PR00080">
    <property type="entry name" value="SDRFAMILY"/>
</dbReference>
<dbReference type="SUPFAM" id="SSF51735">
    <property type="entry name" value="NAD(P)-binding Rossmann-fold domains"/>
    <property type="match status" value="1"/>
</dbReference>
<dbReference type="EMBL" id="GEDC01012711">
    <property type="protein sequence ID" value="JAS24587.1"/>
    <property type="molecule type" value="Transcribed_RNA"/>
</dbReference>
<evidence type="ECO:0000313" key="4">
    <source>
        <dbReference type="EMBL" id="JAS13511.1"/>
    </source>
</evidence>
<dbReference type="Pfam" id="PF00106">
    <property type="entry name" value="adh_short"/>
    <property type="match status" value="1"/>
</dbReference>
<dbReference type="EMBL" id="GEDC01025017">
    <property type="protein sequence ID" value="JAS12281.1"/>
    <property type="molecule type" value="Transcribed_RNA"/>
</dbReference>
<dbReference type="InterPro" id="IPR002347">
    <property type="entry name" value="SDR_fam"/>
</dbReference>
<dbReference type="Gene3D" id="3.40.50.720">
    <property type="entry name" value="NAD(P)-binding Rossmann-like Domain"/>
    <property type="match status" value="1"/>
</dbReference>
<dbReference type="GO" id="GO:0016491">
    <property type="term" value="F:oxidoreductase activity"/>
    <property type="evidence" value="ECO:0007669"/>
    <property type="project" value="UniProtKB-KW"/>
</dbReference>
<dbReference type="AlphaFoldDB" id="A0A1B6DJW5"/>
<evidence type="ECO:0000313" key="6">
    <source>
        <dbReference type="EMBL" id="JAS24587.1"/>
    </source>
</evidence>
<comment type="similarity">
    <text evidence="2">Belongs to the short-chain dehydrogenases/reductases (SDR) family.</text>
</comment>
<dbReference type="PANTHER" id="PTHR43157">
    <property type="entry name" value="PHOSPHATIDYLINOSITOL-GLYCAN BIOSYNTHESIS CLASS F PROTEIN-RELATED"/>
    <property type="match status" value="1"/>
</dbReference>
<dbReference type="PANTHER" id="PTHR43157:SF31">
    <property type="entry name" value="PHOSPHATIDYLINOSITOL-GLYCAN BIOSYNTHESIS CLASS F PROTEIN"/>
    <property type="match status" value="1"/>
</dbReference>
<dbReference type="InterPro" id="IPR036291">
    <property type="entry name" value="NAD(P)-bd_dom_sf"/>
</dbReference>
<evidence type="ECO:0000256" key="2">
    <source>
        <dbReference type="RuleBase" id="RU000363"/>
    </source>
</evidence>
<dbReference type="EMBL" id="GEDC01011314">
    <property type="protein sequence ID" value="JAS25984.1"/>
    <property type="molecule type" value="Transcribed_RNA"/>
</dbReference>
<organism evidence="7">
    <name type="scientific">Clastoptera arizonana</name>
    <name type="common">Arizona spittle bug</name>
    <dbReference type="NCBI Taxonomy" id="38151"/>
    <lineage>
        <taxon>Eukaryota</taxon>
        <taxon>Metazoa</taxon>
        <taxon>Ecdysozoa</taxon>
        <taxon>Arthropoda</taxon>
        <taxon>Hexapoda</taxon>
        <taxon>Insecta</taxon>
        <taxon>Pterygota</taxon>
        <taxon>Neoptera</taxon>
        <taxon>Paraneoptera</taxon>
        <taxon>Hemiptera</taxon>
        <taxon>Auchenorrhyncha</taxon>
        <taxon>Cercopoidea</taxon>
        <taxon>Clastopteridae</taxon>
        <taxon>Clastoptera</taxon>
    </lineage>
</organism>
<dbReference type="PRINTS" id="PR00081">
    <property type="entry name" value="GDHRDH"/>
</dbReference>
<keyword evidence="1" id="KW-0560">Oxidoreductase</keyword>
<dbReference type="CDD" id="cd05327">
    <property type="entry name" value="retinol-DH_like_SDR_c_like"/>
    <property type="match status" value="1"/>
</dbReference>
<evidence type="ECO:0000256" key="1">
    <source>
        <dbReference type="ARBA" id="ARBA00023002"/>
    </source>
</evidence>
<evidence type="ECO:0000313" key="3">
    <source>
        <dbReference type="EMBL" id="JAS12281.1"/>
    </source>
</evidence>
<dbReference type="EMBL" id="GEDC01017777">
    <property type="protein sequence ID" value="JAS19521.1"/>
    <property type="molecule type" value="Transcribed_RNA"/>
</dbReference>
<evidence type="ECO:0000313" key="7">
    <source>
        <dbReference type="EMBL" id="JAS25984.1"/>
    </source>
</evidence>
<feature type="non-terminal residue" evidence="7">
    <location>
        <position position="1"/>
    </location>
</feature>
<evidence type="ECO:0000313" key="5">
    <source>
        <dbReference type="EMBL" id="JAS19521.1"/>
    </source>
</evidence>
<proteinExistence type="inferred from homology"/>
<protein>
    <submittedName>
        <fullName evidence="7">Uncharacterized protein</fullName>
    </submittedName>
</protein>
<gene>
    <name evidence="4" type="ORF">g.30436</name>
    <name evidence="3" type="ORF">g.30437</name>
    <name evidence="6" type="ORF">g.30439</name>
    <name evidence="7" type="ORF">g.30441</name>
    <name evidence="5" type="ORF">g.30443</name>
</gene>
<accession>A0A1B6DJW5</accession>